<comment type="caution">
    <text evidence="1">The sequence shown here is derived from an EMBL/GenBank/DDBJ whole genome shotgun (WGS) entry which is preliminary data.</text>
</comment>
<dbReference type="AlphaFoldDB" id="A0AAV6VKX1"/>
<reference evidence="1 2" key="1">
    <citation type="journal article" date="2022" name="Nat. Ecol. Evol.">
        <title>A masculinizing supergene underlies an exaggerated male reproductive morph in a spider.</title>
        <authorList>
            <person name="Hendrickx F."/>
            <person name="De Corte Z."/>
            <person name="Sonet G."/>
            <person name="Van Belleghem S.M."/>
            <person name="Kostlbacher S."/>
            <person name="Vangestel C."/>
        </authorList>
    </citation>
    <scope>NUCLEOTIDE SEQUENCE [LARGE SCALE GENOMIC DNA]</scope>
    <source>
        <strain evidence="1">W744_W776</strain>
    </source>
</reference>
<evidence type="ECO:0000313" key="2">
    <source>
        <dbReference type="Proteomes" id="UP000827092"/>
    </source>
</evidence>
<evidence type="ECO:0000313" key="1">
    <source>
        <dbReference type="EMBL" id="KAG8197224.1"/>
    </source>
</evidence>
<organism evidence="1 2">
    <name type="scientific">Oedothorax gibbosus</name>
    <dbReference type="NCBI Taxonomy" id="931172"/>
    <lineage>
        <taxon>Eukaryota</taxon>
        <taxon>Metazoa</taxon>
        <taxon>Ecdysozoa</taxon>
        <taxon>Arthropoda</taxon>
        <taxon>Chelicerata</taxon>
        <taxon>Arachnida</taxon>
        <taxon>Araneae</taxon>
        <taxon>Araneomorphae</taxon>
        <taxon>Entelegynae</taxon>
        <taxon>Araneoidea</taxon>
        <taxon>Linyphiidae</taxon>
        <taxon>Erigoninae</taxon>
        <taxon>Oedothorax</taxon>
    </lineage>
</organism>
<keyword evidence="2" id="KW-1185">Reference proteome</keyword>
<dbReference type="Proteomes" id="UP000827092">
    <property type="component" value="Unassembled WGS sequence"/>
</dbReference>
<sequence length="73" mass="8268">MAVVVCGQRVSGWLSCEADESGSNWHLQLGAFARTRDYTSSTQWQQERFCRMAPSADRTTLCSQNLVTFSFEK</sequence>
<name>A0AAV6VKX1_9ARAC</name>
<protein>
    <submittedName>
        <fullName evidence="1">Uncharacterized protein</fullName>
    </submittedName>
</protein>
<gene>
    <name evidence="1" type="ORF">JTE90_011378</name>
</gene>
<accession>A0AAV6VKX1</accession>
<dbReference type="EMBL" id="JAFNEN010000058">
    <property type="protein sequence ID" value="KAG8197224.1"/>
    <property type="molecule type" value="Genomic_DNA"/>
</dbReference>
<proteinExistence type="predicted"/>